<proteinExistence type="predicted"/>
<sequence>MGPNTHGNIQPYETFRFFKVSRLAYPANFAGQRESLA</sequence>
<dbReference type="STRING" id="715226.ABI_28620"/>
<name>F4QMK5_9CAUL</name>
<gene>
    <name evidence="1" type="ORF">ABI_28620</name>
</gene>
<protein>
    <submittedName>
        <fullName evidence="1">Uncharacterized protein</fullName>
    </submittedName>
</protein>
<accession>F4QMK5</accession>
<dbReference type="AlphaFoldDB" id="F4QMK5"/>
<dbReference type="EMBL" id="GL883078">
    <property type="protein sequence ID" value="EGF91446.1"/>
    <property type="molecule type" value="Genomic_DNA"/>
</dbReference>
<reference evidence="2" key="1">
    <citation type="submission" date="2011-03" db="EMBL/GenBank/DDBJ databases">
        <title>Draft genome sequence of Brevundimonas diminuta.</title>
        <authorList>
            <person name="Brown P.J.B."/>
            <person name="Buechlein A."/>
            <person name="Hemmerich C."/>
            <person name="Brun Y.V."/>
        </authorList>
    </citation>
    <scope>NUCLEOTIDE SEQUENCE [LARGE SCALE GENOMIC DNA]</scope>
    <source>
        <strain evidence="2">C19</strain>
    </source>
</reference>
<evidence type="ECO:0000313" key="2">
    <source>
        <dbReference type="Proteomes" id="UP000006512"/>
    </source>
</evidence>
<evidence type="ECO:0000313" key="1">
    <source>
        <dbReference type="EMBL" id="EGF91446.1"/>
    </source>
</evidence>
<organism evidence="1 2">
    <name type="scientific">Asticcacaulis biprosthecium C19</name>
    <dbReference type="NCBI Taxonomy" id="715226"/>
    <lineage>
        <taxon>Bacteria</taxon>
        <taxon>Pseudomonadati</taxon>
        <taxon>Pseudomonadota</taxon>
        <taxon>Alphaproteobacteria</taxon>
        <taxon>Caulobacterales</taxon>
        <taxon>Caulobacteraceae</taxon>
        <taxon>Asticcacaulis</taxon>
    </lineage>
</organism>
<dbReference type="Proteomes" id="UP000006512">
    <property type="component" value="Unassembled WGS sequence"/>
</dbReference>
<keyword evidence="2" id="KW-1185">Reference proteome</keyword>
<dbReference type="HOGENOM" id="CLU_3339389_0_0_5"/>